<evidence type="ECO:0000256" key="1">
    <source>
        <dbReference type="ARBA" id="ARBA00006739"/>
    </source>
</evidence>
<evidence type="ECO:0000256" key="2">
    <source>
        <dbReference type="ARBA" id="ARBA00022676"/>
    </source>
</evidence>
<dbReference type="Gene3D" id="3.90.550.10">
    <property type="entry name" value="Spore Coat Polysaccharide Biosynthesis Protein SpsA, Chain A"/>
    <property type="match status" value="1"/>
</dbReference>
<evidence type="ECO:0000256" key="3">
    <source>
        <dbReference type="ARBA" id="ARBA00022679"/>
    </source>
</evidence>
<sequence>MRDLISVTPARIDMPTREPRMTAIVLTHRRESELARTLAQLAKLPEQPAIVVVDNASNDGTAAMVRRRFPRATLVRAPRNLGAAGRNLGAACARTPYIAFCDDDTWWESGSLTLAAQLFERHPRIGALTARVLVGIERREDPTCALMRASPLEHAPQQPGPTILGLLAGATAFRRGAFCAAGGYHPRLFVGGEETLLALDLTTAGWSLVYAPQLTVVHYPSPVRDARGRASVIARNAVWTAWLRLPAFAALLRTLRAAPRVWREAGGLRGWRRTLAGLPWTLRERRPIPTHVDAMRRVVEAADRLARRQARRQRP</sequence>
<evidence type="ECO:0000313" key="5">
    <source>
        <dbReference type="EMBL" id="EET04385.1"/>
    </source>
</evidence>
<dbReference type="AlphaFoldDB" id="A0A0E1VTZ6"/>
<dbReference type="RefSeq" id="WP_004529461.1">
    <property type="nucleotide sequence ID" value="NZ_CM000833.1"/>
</dbReference>
<organism evidence="5">
    <name type="scientific">Burkholderia pseudomallei 1710a</name>
    <dbReference type="NCBI Taxonomy" id="320371"/>
    <lineage>
        <taxon>Bacteria</taxon>
        <taxon>Pseudomonadati</taxon>
        <taxon>Pseudomonadota</taxon>
        <taxon>Betaproteobacteria</taxon>
        <taxon>Burkholderiales</taxon>
        <taxon>Burkholderiaceae</taxon>
        <taxon>Burkholderia</taxon>
        <taxon>pseudomallei group</taxon>
    </lineage>
</organism>
<dbReference type="Pfam" id="PF00535">
    <property type="entry name" value="Glycos_transf_2"/>
    <property type="match status" value="1"/>
</dbReference>
<proteinExistence type="inferred from homology"/>
<keyword evidence="3 5" id="KW-0808">Transferase</keyword>
<dbReference type="SUPFAM" id="SSF53448">
    <property type="entry name" value="Nucleotide-diphospho-sugar transferases"/>
    <property type="match status" value="1"/>
</dbReference>
<dbReference type="PANTHER" id="PTHR43179">
    <property type="entry name" value="RHAMNOSYLTRANSFERASE WBBL"/>
    <property type="match status" value="1"/>
</dbReference>
<reference evidence="5" key="1">
    <citation type="submission" date="2009-05" db="EMBL/GenBank/DDBJ databases">
        <authorList>
            <person name="Harkins D.M."/>
            <person name="DeShazer D."/>
            <person name="Woods D.E."/>
            <person name="Brinkac L.M."/>
            <person name="Brown K.A."/>
            <person name="Hung G.C."/>
            <person name="Tuanyok A."/>
            <person name="Zhang B."/>
            <person name="Nierman W.C."/>
        </authorList>
    </citation>
    <scope>NUCLEOTIDE SEQUENCE [LARGE SCALE GENOMIC DNA]</scope>
    <source>
        <strain evidence="5">1710a</strain>
    </source>
</reference>
<dbReference type="PANTHER" id="PTHR43179:SF12">
    <property type="entry name" value="GALACTOFURANOSYLTRANSFERASE GLFT2"/>
    <property type="match status" value="1"/>
</dbReference>
<accession>A0A0E1VTZ6</accession>
<dbReference type="EMBL" id="CM000833">
    <property type="protein sequence ID" value="EET04385.1"/>
    <property type="molecule type" value="Genomic_DNA"/>
</dbReference>
<comment type="similarity">
    <text evidence="1">Belongs to the glycosyltransferase 2 family.</text>
</comment>
<protein>
    <submittedName>
        <fullName evidence="5">Glycosyl transferase, group 2 family</fullName>
        <ecNumber evidence="5">2.4.1.-</ecNumber>
    </submittedName>
</protein>
<dbReference type="EC" id="2.4.1.-" evidence="5"/>
<dbReference type="HOGENOM" id="CLU_060110_0_0_4"/>
<gene>
    <name evidence="5" type="ORF">BURPS1710A_A2333</name>
</gene>
<keyword evidence="2 5" id="KW-0328">Glycosyltransferase</keyword>
<name>A0A0E1VTZ6_BURPE</name>
<dbReference type="CDD" id="cd04186">
    <property type="entry name" value="GT_2_like_c"/>
    <property type="match status" value="1"/>
</dbReference>
<feature type="domain" description="Glycosyltransferase 2-like" evidence="4">
    <location>
        <begin position="23"/>
        <end position="178"/>
    </location>
</feature>
<dbReference type="InterPro" id="IPR029044">
    <property type="entry name" value="Nucleotide-diphossugar_trans"/>
</dbReference>
<dbReference type="GO" id="GO:0016757">
    <property type="term" value="F:glycosyltransferase activity"/>
    <property type="evidence" value="ECO:0007669"/>
    <property type="project" value="UniProtKB-KW"/>
</dbReference>
<evidence type="ECO:0000259" key="4">
    <source>
        <dbReference type="Pfam" id="PF00535"/>
    </source>
</evidence>
<dbReference type="InterPro" id="IPR001173">
    <property type="entry name" value="Glyco_trans_2-like"/>
</dbReference>
<dbReference type="Proteomes" id="UP000001812">
    <property type="component" value="Chromosome II"/>
</dbReference>